<proteinExistence type="predicted"/>
<protein>
    <recommendedName>
        <fullName evidence="4">Leucine zipper with capping helix domain-containing protein</fullName>
    </recommendedName>
</protein>
<dbReference type="OrthoDB" id="273345at2759"/>
<name>A0A7R9QDV3_9ACAR</name>
<reference evidence="5" key="1">
    <citation type="submission" date="2020-11" db="EMBL/GenBank/DDBJ databases">
        <authorList>
            <person name="Tran Van P."/>
        </authorList>
    </citation>
    <scope>NUCLEOTIDE SEQUENCE</scope>
</reference>
<comment type="subcellular location">
    <subcellularLocation>
        <location evidence="1">Nucleus</location>
    </subcellularLocation>
</comment>
<feature type="domain" description="Leucine zipper with capping helix" evidence="4">
    <location>
        <begin position="16"/>
        <end position="67"/>
    </location>
</feature>
<organism evidence="5">
    <name type="scientific">Medioppia subpectinata</name>
    <dbReference type="NCBI Taxonomy" id="1979941"/>
    <lineage>
        <taxon>Eukaryota</taxon>
        <taxon>Metazoa</taxon>
        <taxon>Ecdysozoa</taxon>
        <taxon>Arthropoda</taxon>
        <taxon>Chelicerata</taxon>
        <taxon>Arachnida</taxon>
        <taxon>Acari</taxon>
        <taxon>Acariformes</taxon>
        <taxon>Sarcoptiformes</taxon>
        <taxon>Oribatida</taxon>
        <taxon>Brachypylina</taxon>
        <taxon>Oppioidea</taxon>
        <taxon>Oppiidae</taxon>
        <taxon>Medioppia</taxon>
    </lineage>
</organism>
<dbReference type="Pfam" id="PF18517">
    <property type="entry name" value="LZ3wCH"/>
    <property type="match status" value="1"/>
</dbReference>
<dbReference type="Proteomes" id="UP000759131">
    <property type="component" value="Unassembled WGS sequence"/>
</dbReference>
<evidence type="ECO:0000256" key="3">
    <source>
        <dbReference type="ARBA" id="ARBA00023242"/>
    </source>
</evidence>
<evidence type="ECO:0000313" key="5">
    <source>
        <dbReference type="EMBL" id="CAD7642113.1"/>
    </source>
</evidence>
<dbReference type="EMBL" id="CAJPIZ010026527">
    <property type="protein sequence ID" value="CAG2119045.1"/>
    <property type="molecule type" value="Genomic_DNA"/>
</dbReference>
<dbReference type="GO" id="GO:0005634">
    <property type="term" value="C:nucleus"/>
    <property type="evidence" value="ECO:0007669"/>
    <property type="project" value="UniProtKB-SubCell"/>
</dbReference>
<keyword evidence="2" id="KW-0175">Coiled coil</keyword>
<keyword evidence="3" id="KW-0539">Nucleus</keyword>
<sequence length="69" mass="8178">LKVRLEALKDCDPKVTEQLQKDCTVAKEAVNRWTDNVFLVKSWCKEKFNLEDAELNKQFDIPEDFDYPE</sequence>
<feature type="non-terminal residue" evidence="5">
    <location>
        <position position="69"/>
    </location>
</feature>
<dbReference type="AlphaFoldDB" id="A0A7R9QDV3"/>
<keyword evidence="6" id="KW-1185">Reference proteome</keyword>
<evidence type="ECO:0000256" key="2">
    <source>
        <dbReference type="ARBA" id="ARBA00023054"/>
    </source>
</evidence>
<evidence type="ECO:0000256" key="1">
    <source>
        <dbReference type="ARBA" id="ARBA00004123"/>
    </source>
</evidence>
<evidence type="ECO:0000259" key="4">
    <source>
        <dbReference type="Pfam" id="PF18517"/>
    </source>
</evidence>
<dbReference type="EMBL" id="OC881102">
    <property type="protein sequence ID" value="CAD7642113.1"/>
    <property type="molecule type" value="Genomic_DNA"/>
</dbReference>
<accession>A0A7R9QDV3</accession>
<gene>
    <name evidence="5" type="ORF">OSB1V03_LOCUS18995</name>
</gene>
<evidence type="ECO:0000313" key="6">
    <source>
        <dbReference type="Proteomes" id="UP000759131"/>
    </source>
</evidence>
<dbReference type="InterPro" id="IPR040661">
    <property type="entry name" value="LZ3wCH"/>
</dbReference>